<comment type="function">
    <text evidence="1 8">Stereospecific condensation of phosphoenolpyruvate (PEP) and D-erythrose-4-phosphate (E4P) giving rise to 3-deoxy-D-arabino-heptulosonate-7-phosphate (DAHP).</text>
</comment>
<dbReference type="NCBIfam" id="NF009396">
    <property type="entry name" value="PRK12756.1"/>
    <property type="match status" value="1"/>
</dbReference>
<dbReference type="FunFam" id="3.20.20.70:FF:000005">
    <property type="entry name" value="Phospho-2-dehydro-3-deoxyheptonate aldolase"/>
    <property type="match status" value="1"/>
</dbReference>
<proteinExistence type="inferred from homology"/>
<gene>
    <name evidence="10" type="primary">aroG2</name>
    <name evidence="10" type="ORF">BGL_1c07990</name>
</gene>
<keyword evidence="4 8" id="KW-0028">Amino-acid biosynthesis</keyword>
<dbReference type="PANTHER" id="PTHR21225:SF12">
    <property type="entry name" value="PHOSPHO-2-DEHYDRO-3-DEOXYHEPTONATE ALDOLASE, TYROSINE-INHIBITED"/>
    <property type="match status" value="1"/>
</dbReference>
<dbReference type="EC" id="2.5.1.54" evidence="8"/>
<dbReference type="InterPro" id="IPR006218">
    <property type="entry name" value="DAHP1/KDSA"/>
</dbReference>
<dbReference type="GO" id="GO:0009073">
    <property type="term" value="P:aromatic amino acid family biosynthetic process"/>
    <property type="evidence" value="ECO:0007669"/>
    <property type="project" value="UniProtKB-KW"/>
</dbReference>
<feature type="domain" description="DAHP synthetase I/KDSA" evidence="9">
    <location>
        <begin position="43"/>
        <end position="335"/>
    </location>
</feature>
<dbReference type="InterPro" id="IPR013785">
    <property type="entry name" value="Aldolase_TIM"/>
</dbReference>
<reference evidence="11" key="1">
    <citation type="submission" date="2011-03" db="EMBL/GenBank/DDBJ databases">
        <authorList>
            <person name="Voget S."/>
            <person name="Streit W.R."/>
            <person name="Jaeger K.E."/>
            <person name="Daniel R."/>
        </authorList>
    </citation>
    <scope>NUCLEOTIDE SEQUENCE [LARGE SCALE GENOMIC DNA]</scope>
    <source>
        <strain evidence="11">PG1</strain>
    </source>
</reference>
<evidence type="ECO:0000256" key="2">
    <source>
        <dbReference type="ARBA" id="ARBA00004688"/>
    </source>
</evidence>
<dbReference type="UniPathway" id="UPA00053">
    <property type="reaction ID" value="UER00084"/>
</dbReference>
<evidence type="ECO:0000313" key="10">
    <source>
        <dbReference type="EMBL" id="AJK45333.1"/>
    </source>
</evidence>
<name>A0A0B6RPT9_BURPL</name>
<evidence type="ECO:0000256" key="6">
    <source>
        <dbReference type="ARBA" id="ARBA00023141"/>
    </source>
</evidence>
<accession>A0A0B6RPT9</accession>
<dbReference type="NCBIfam" id="TIGR00034">
    <property type="entry name" value="aroFGH"/>
    <property type="match status" value="1"/>
</dbReference>
<comment type="pathway">
    <text evidence="2 8">Metabolic intermediate biosynthesis; chorismate biosynthesis; chorismate from D-erythrose 4-phosphate and phosphoenolpyruvate: step 1/7.</text>
</comment>
<evidence type="ECO:0000256" key="3">
    <source>
        <dbReference type="ARBA" id="ARBA00007985"/>
    </source>
</evidence>
<dbReference type="GO" id="GO:0008652">
    <property type="term" value="P:amino acid biosynthetic process"/>
    <property type="evidence" value="ECO:0007669"/>
    <property type="project" value="UniProtKB-KW"/>
</dbReference>
<dbReference type="SUPFAM" id="SSF51569">
    <property type="entry name" value="Aldolase"/>
    <property type="match status" value="1"/>
</dbReference>
<evidence type="ECO:0000256" key="5">
    <source>
        <dbReference type="ARBA" id="ARBA00022679"/>
    </source>
</evidence>
<dbReference type="KEGG" id="bpla:bpln_1g07800"/>
<comment type="catalytic activity">
    <reaction evidence="7 8">
        <text>D-erythrose 4-phosphate + phosphoenolpyruvate + H2O = 7-phospho-2-dehydro-3-deoxy-D-arabino-heptonate + phosphate</text>
        <dbReference type="Rhea" id="RHEA:14717"/>
        <dbReference type="ChEBI" id="CHEBI:15377"/>
        <dbReference type="ChEBI" id="CHEBI:16897"/>
        <dbReference type="ChEBI" id="CHEBI:43474"/>
        <dbReference type="ChEBI" id="CHEBI:58394"/>
        <dbReference type="ChEBI" id="CHEBI:58702"/>
        <dbReference type="EC" id="2.5.1.54"/>
    </reaction>
</comment>
<keyword evidence="6 8" id="KW-0057">Aromatic amino acid biosynthesis</keyword>
<keyword evidence="5 8" id="KW-0808">Transferase</keyword>
<dbReference type="HOGENOM" id="CLU_030903_0_1_4"/>
<dbReference type="GO" id="GO:0005737">
    <property type="term" value="C:cytoplasm"/>
    <property type="evidence" value="ECO:0007669"/>
    <property type="project" value="TreeGrafter"/>
</dbReference>
<dbReference type="RefSeq" id="WP_052498254.1">
    <property type="nucleotide sequence ID" value="NZ_BSTO01000013.1"/>
</dbReference>
<dbReference type="GO" id="GO:0042802">
    <property type="term" value="F:identical protein binding"/>
    <property type="evidence" value="ECO:0007669"/>
    <property type="project" value="UniProtKB-ARBA"/>
</dbReference>
<dbReference type="Gene3D" id="3.20.20.70">
    <property type="entry name" value="Aldolase class I"/>
    <property type="match status" value="1"/>
</dbReference>
<sequence>MESATSGRSSARRLPSPAEIAAACPTTARVRTVVENGRRAIVDCLEGSDGRLAVIVGPCSIHDPDAARDYAHKLAEQRQRLADDLEIVMRVYFEKPRTTTGWKGLINDPWLDGSHAVETGLGIARTLLRDVNEMGLPTATEFLDPLTHGYFSDLVSWGAVGARTTESQTHREVASSLAMPVGFKNGTDGNVRIAADAMISASRAHHHISIDSDGAICKNVSPGNPYAHIVLRGGRQPNYDAASVNATGSLLESENLRGRLFVDASHANSARKHRNQIAVCGNIGAQLADGSRYIAGVMIESNLMEGRQDLGNGKGLEYGKSVTDACLSWEDTVEVLSQLARSAGKRRKLARTEPSGLATA</sequence>
<evidence type="ECO:0000256" key="7">
    <source>
        <dbReference type="ARBA" id="ARBA00047508"/>
    </source>
</evidence>
<evidence type="ECO:0000256" key="8">
    <source>
        <dbReference type="PIRNR" id="PIRNR001361"/>
    </source>
</evidence>
<comment type="similarity">
    <text evidence="3 8">Belongs to the class-I DAHP synthase family.</text>
</comment>
<dbReference type="KEGG" id="bgp:BGL_1c07990"/>
<dbReference type="OrthoDB" id="9017411at2"/>
<keyword evidence="11" id="KW-1185">Reference proteome</keyword>
<dbReference type="InterPro" id="IPR006219">
    <property type="entry name" value="DAHP_synth_1"/>
</dbReference>
<evidence type="ECO:0000313" key="11">
    <source>
        <dbReference type="Proteomes" id="UP000031838"/>
    </source>
</evidence>
<dbReference type="AlphaFoldDB" id="A0A0B6RPT9"/>
<dbReference type="Proteomes" id="UP000031838">
    <property type="component" value="Chromosome 1"/>
</dbReference>
<dbReference type="GO" id="GO:0003849">
    <property type="term" value="F:3-deoxy-7-phosphoheptulonate synthase activity"/>
    <property type="evidence" value="ECO:0007669"/>
    <property type="project" value="UniProtKB-EC"/>
</dbReference>
<organism evidence="10 11">
    <name type="scientific">Burkholderia plantarii</name>
    <dbReference type="NCBI Taxonomy" id="41899"/>
    <lineage>
        <taxon>Bacteria</taxon>
        <taxon>Pseudomonadati</taxon>
        <taxon>Pseudomonadota</taxon>
        <taxon>Betaproteobacteria</taxon>
        <taxon>Burkholderiales</taxon>
        <taxon>Burkholderiaceae</taxon>
        <taxon>Burkholderia</taxon>
    </lineage>
</organism>
<dbReference type="Pfam" id="PF00793">
    <property type="entry name" value="DAHP_synth_1"/>
    <property type="match status" value="1"/>
</dbReference>
<reference evidence="10 11" key="2">
    <citation type="journal article" date="2016" name="Appl. Microbiol. Biotechnol.">
        <title>Mutations improving production and secretion of extracellular lipase by Burkholderia glumae PG1.</title>
        <authorList>
            <person name="Knapp A."/>
            <person name="Voget S."/>
            <person name="Gao R."/>
            <person name="Zaburannyi N."/>
            <person name="Krysciak D."/>
            <person name="Breuer M."/>
            <person name="Hauer B."/>
            <person name="Streit W.R."/>
            <person name="Muller R."/>
            <person name="Daniel R."/>
            <person name="Jaeger K.E."/>
        </authorList>
    </citation>
    <scope>NUCLEOTIDE SEQUENCE [LARGE SCALE GENOMIC DNA]</scope>
    <source>
        <strain evidence="10 11">PG1</strain>
    </source>
</reference>
<dbReference type="PANTHER" id="PTHR21225">
    <property type="entry name" value="PHOSPHO-2-DEHYDRO-3-DEOXYHEPTONATE ALDOLASE DAHP SYNTHETASE"/>
    <property type="match status" value="1"/>
</dbReference>
<evidence type="ECO:0000256" key="1">
    <source>
        <dbReference type="ARBA" id="ARBA00003726"/>
    </source>
</evidence>
<dbReference type="NCBIfam" id="NF009395">
    <property type="entry name" value="PRK12755.1"/>
    <property type="match status" value="1"/>
</dbReference>
<protein>
    <recommendedName>
        <fullName evidence="8">Phospho-2-dehydro-3-deoxyheptonate aldolase</fullName>
        <ecNumber evidence="8">2.5.1.54</ecNumber>
    </recommendedName>
</protein>
<evidence type="ECO:0000256" key="4">
    <source>
        <dbReference type="ARBA" id="ARBA00022605"/>
    </source>
</evidence>
<dbReference type="GO" id="GO:0009423">
    <property type="term" value="P:chorismate biosynthetic process"/>
    <property type="evidence" value="ECO:0007669"/>
    <property type="project" value="UniProtKB-UniPathway"/>
</dbReference>
<dbReference type="EMBL" id="CP002580">
    <property type="protein sequence ID" value="AJK45333.1"/>
    <property type="molecule type" value="Genomic_DNA"/>
</dbReference>
<dbReference type="PIRSF" id="PIRSF001361">
    <property type="entry name" value="DAHP_synthase"/>
    <property type="match status" value="1"/>
</dbReference>
<evidence type="ECO:0000259" key="9">
    <source>
        <dbReference type="Pfam" id="PF00793"/>
    </source>
</evidence>